<name>A0ABW0MXJ2_9ACTN</name>
<reference evidence="3" key="1">
    <citation type="journal article" date="2019" name="Int. J. Syst. Evol. Microbiol.">
        <title>The Global Catalogue of Microorganisms (GCM) 10K type strain sequencing project: providing services to taxonomists for standard genome sequencing and annotation.</title>
        <authorList>
            <consortium name="The Broad Institute Genomics Platform"/>
            <consortium name="The Broad Institute Genome Sequencing Center for Infectious Disease"/>
            <person name="Wu L."/>
            <person name="Ma J."/>
        </authorList>
    </citation>
    <scope>NUCLEOTIDE SEQUENCE [LARGE SCALE GENOMIC DNA]</scope>
    <source>
        <strain evidence="3">KACC 13778</strain>
    </source>
</reference>
<accession>A0ABW0MXJ2</accession>
<dbReference type="InterPro" id="IPR036390">
    <property type="entry name" value="WH_DNA-bd_sf"/>
</dbReference>
<keyword evidence="1" id="KW-1133">Transmembrane helix</keyword>
<feature type="transmembrane region" description="Helical" evidence="1">
    <location>
        <begin position="28"/>
        <end position="49"/>
    </location>
</feature>
<evidence type="ECO:0000313" key="3">
    <source>
        <dbReference type="Proteomes" id="UP001595956"/>
    </source>
</evidence>
<dbReference type="EMBL" id="JBHSMD010000002">
    <property type="protein sequence ID" value="MFC5492447.1"/>
    <property type="molecule type" value="Genomic_DNA"/>
</dbReference>
<dbReference type="SUPFAM" id="SSF46785">
    <property type="entry name" value="Winged helix' DNA-binding domain"/>
    <property type="match status" value="1"/>
</dbReference>
<evidence type="ECO:0008006" key="4">
    <source>
        <dbReference type="Google" id="ProtNLM"/>
    </source>
</evidence>
<protein>
    <recommendedName>
        <fullName evidence="4">HTH domain-containing protein</fullName>
    </recommendedName>
</protein>
<comment type="caution">
    <text evidence="2">The sequence shown here is derived from an EMBL/GenBank/DDBJ whole genome shotgun (WGS) entry which is preliminary data.</text>
</comment>
<evidence type="ECO:0000313" key="2">
    <source>
        <dbReference type="EMBL" id="MFC5492447.1"/>
    </source>
</evidence>
<evidence type="ECO:0000256" key="1">
    <source>
        <dbReference type="SAM" id="Phobius"/>
    </source>
</evidence>
<dbReference type="RefSeq" id="WP_345170773.1">
    <property type="nucleotide sequence ID" value="NZ_BAABFQ010000003.1"/>
</dbReference>
<keyword evidence="1" id="KW-0812">Transmembrane</keyword>
<proteinExistence type="predicted"/>
<sequence length="210" mass="23351">MNVWEYLSTEAERADRRREHMASSLKRYWLALAAVIFGIVGAVLFGLSFDTETTKTETSGHLWWKDETTTTTEVPLGTRLLLLFIGLVLLAIAALCVYLFVKRSRREAAQRKYLAILTGIEVMTVQEIAAKTRLNSSTVYRDIQGMIDAGVIGDFYIDYNSERVVSTKYLPKSSHKTVVACQLCGAHNELIVGITRACVACGTPLVLNTP</sequence>
<feature type="transmembrane region" description="Helical" evidence="1">
    <location>
        <begin position="80"/>
        <end position="101"/>
    </location>
</feature>
<keyword evidence="3" id="KW-1185">Reference proteome</keyword>
<dbReference type="Proteomes" id="UP001595956">
    <property type="component" value="Unassembled WGS sequence"/>
</dbReference>
<gene>
    <name evidence="2" type="ORF">ACFPKY_05030</name>
</gene>
<keyword evidence="1" id="KW-0472">Membrane</keyword>
<organism evidence="2 3">
    <name type="scientific">Nocardioides caricicola</name>
    <dbReference type="NCBI Taxonomy" id="634770"/>
    <lineage>
        <taxon>Bacteria</taxon>
        <taxon>Bacillati</taxon>
        <taxon>Actinomycetota</taxon>
        <taxon>Actinomycetes</taxon>
        <taxon>Propionibacteriales</taxon>
        <taxon>Nocardioidaceae</taxon>
        <taxon>Nocardioides</taxon>
    </lineage>
</organism>